<dbReference type="Pfam" id="PF03480">
    <property type="entry name" value="DctP"/>
    <property type="match status" value="1"/>
</dbReference>
<dbReference type="Proteomes" id="UP001500227">
    <property type="component" value="Unassembled WGS sequence"/>
</dbReference>
<protein>
    <submittedName>
        <fullName evidence="3">TRAP transporter substrate-binding protein</fullName>
    </submittedName>
</protein>
<dbReference type="InterPro" id="IPR018389">
    <property type="entry name" value="DctP_fam"/>
</dbReference>
<name>A0ABP9M989_9BURK</name>
<proteinExistence type="predicted"/>
<dbReference type="Gene3D" id="3.40.190.170">
    <property type="entry name" value="Bacterial extracellular solute-binding protein, family 7"/>
    <property type="match status" value="1"/>
</dbReference>
<dbReference type="NCBIfam" id="NF037995">
    <property type="entry name" value="TRAP_S1"/>
    <property type="match status" value="1"/>
</dbReference>
<dbReference type="InterPro" id="IPR004682">
    <property type="entry name" value="TRAP_DctP"/>
</dbReference>
<dbReference type="NCBIfam" id="TIGR00787">
    <property type="entry name" value="dctP"/>
    <property type="match status" value="1"/>
</dbReference>
<dbReference type="EMBL" id="BAABKD010000009">
    <property type="protein sequence ID" value="GAA5091002.1"/>
    <property type="molecule type" value="Genomic_DNA"/>
</dbReference>
<keyword evidence="1 2" id="KW-0732">Signal</keyword>
<evidence type="ECO:0000256" key="1">
    <source>
        <dbReference type="ARBA" id="ARBA00022729"/>
    </source>
</evidence>
<reference evidence="4" key="1">
    <citation type="journal article" date="2019" name="Int. J. Syst. Evol. Microbiol.">
        <title>The Global Catalogue of Microorganisms (GCM) 10K type strain sequencing project: providing services to taxonomists for standard genome sequencing and annotation.</title>
        <authorList>
            <consortium name="The Broad Institute Genomics Platform"/>
            <consortium name="The Broad Institute Genome Sequencing Center for Infectious Disease"/>
            <person name="Wu L."/>
            <person name="Ma J."/>
        </authorList>
    </citation>
    <scope>NUCLEOTIDE SEQUENCE [LARGE SCALE GENOMIC DNA]</scope>
    <source>
        <strain evidence="4">JCM 18423</strain>
    </source>
</reference>
<dbReference type="InterPro" id="IPR038404">
    <property type="entry name" value="TRAP_DctP_sf"/>
</dbReference>
<organism evidence="3 4">
    <name type="scientific">Paenalcaligenes hermetiae</name>
    <dbReference type="NCBI Taxonomy" id="1157987"/>
    <lineage>
        <taxon>Bacteria</taxon>
        <taxon>Pseudomonadati</taxon>
        <taxon>Pseudomonadota</taxon>
        <taxon>Betaproteobacteria</taxon>
        <taxon>Burkholderiales</taxon>
        <taxon>Alcaligenaceae</taxon>
        <taxon>Paenalcaligenes</taxon>
    </lineage>
</organism>
<sequence>MFSSMKKYVFLMGLGLALMANLAHARTFTFALPIPAESHYGAAANAFKSTLERLSNHRHTVSIKPNGMLGSEREVLEGLQIGSVDFAISSTGPVGGFVPETYVLDLPFLFHDYAHARQVMQGTVGQQLLHAFTAHDIHALGWGENGFRHLTNSRKPVHHPEDLKGLKIRTQENDIHIQSFKALNGAPTPMAWHEVFTALQQGTIDGQENPMAVFVSTGIWEVQKYATLSGHFYSPAVIMMSKQHWDRLSAEEQSWVEQATAAAIEANYAFVDQNEAEGIAQLKAHGMEVVETIDKAAFVSAVQPVYDAFIKKYGTTLLAPIQAQQP</sequence>
<dbReference type="RefSeq" id="WP_345370934.1">
    <property type="nucleotide sequence ID" value="NZ_BAABKD010000009.1"/>
</dbReference>
<accession>A0ABP9M989</accession>
<evidence type="ECO:0000313" key="3">
    <source>
        <dbReference type="EMBL" id="GAA5091002.1"/>
    </source>
</evidence>
<keyword evidence="4" id="KW-1185">Reference proteome</keyword>
<gene>
    <name evidence="3" type="ORF">GCM10023337_16190</name>
</gene>
<comment type="caution">
    <text evidence="3">The sequence shown here is derived from an EMBL/GenBank/DDBJ whole genome shotgun (WGS) entry which is preliminary data.</text>
</comment>
<dbReference type="PIRSF" id="PIRSF006470">
    <property type="entry name" value="DctB"/>
    <property type="match status" value="1"/>
</dbReference>
<dbReference type="CDD" id="cd13675">
    <property type="entry name" value="PBP2_TRAP_SBP_like_5"/>
    <property type="match status" value="1"/>
</dbReference>
<evidence type="ECO:0000256" key="2">
    <source>
        <dbReference type="SAM" id="SignalP"/>
    </source>
</evidence>
<evidence type="ECO:0000313" key="4">
    <source>
        <dbReference type="Proteomes" id="UP001500227"/>
    </source>
</evidence>
<feature type="chain" id="PRO_5045592417" evidence="2">
    <location>
        <begin position="26"/>
        <end position="326"/>
    </location>
</feature>
<dbReference type="PANTHER" id="PTHR33376">
    <property type="match status" value="1"/>
</dbReference>
<feature type="signal peptide" evidence="2">
    <location>
        <begin position="1"/>
        <end position="25"/>
    </location>
</feature>
<dbReference type="PANTHER" id="PTHR33376:SF2">
    <property type="entry name" value="DICARBOXYLATE-BINDING PERIPLASMIC PROTEIN"/>
    <property type="match status" value="1"/>
</dbReference>